<dbReference type="AlphaFoldDB" id="A0A6G1CH14"/>
<evidence type="ECO:0000313" key="1">
    <source>
        <dbReference type="EMBL" id="KAF0898893.1"/>
    </source>
</evidence>
<sequence>MGRDVTKKKSRVIPKSTALSTYTLLSFLFLGTVAPVVALPSPRHAMHDGISRMMPPALPPSTRTIS</sequence>
<name>A0A6G1CH14_9ORYZ</name>
<evidence type="ECO:0000313" key="2">
    <source>
        <dbReference type="Proteomes" id="UP000479710"/>
    </source>
</evidence>
<reference evidence="1 2" key="1">
    <citation type="submission" date="2019-11" db="EMBL/GenBank/DDBJ databases">
        <title>Whole genome sequence of Oryza granulata.</title>
        <authorList>
            <person name="Li W."/>
        </authorList>
    </citation>
    <scope>NUCLEOTIDE SEQUENCE [LARGE SCALE GENOMIC DNA]</scope>
    <source>
        <strain evidence="2">cv. Menghai</strain>
        <tissue evidence="1">Leaf</tissue>
    </source>
</reference>
<accession>A0A6G1CH14</accession>
<gene>
    <name evidence="1" type="ORF">E2562_012603</name>
</gene>
<comment type="caution">
    <text evidence="1">The sequence shown here is derived from an EMBL/GenBank/DDBJ whole genome shotgun (WGS) entry which is preliminary data.</text>
</comment>
<dbReference type="Proteomes" id="UP000479710">
    <property type="component" value="Unassembled WGS sequence"/>
</dbReference>
<keyword evidence="2" id="KW-1185">Reference proteome</keyword>
<proteinExistence type="predicted"/>
<protein>
    <submittedName>
        <fullName evidence="1">Uncharacterized protein</fullName>
    </submittedName>
</protein>
<organism evidence="1 2">
    <name type="scientific">Oryza meyeriana var. granulata</name>
    <dbReference type="NCBI Taxonomy" id="110450"/>
    <lineage>
        <taxon>Eukaryota</taxon>
        <taxon>Viridiplantae</taxon>
        <taxon>Streptophyta</taxon>
        <taxon>Embryophyta</taxon>
        <taxon>Tracheophyta</taxon>
        <taxon>Spermatophyta</taxon>
        <taxon>Magnoliopsida</taxon>
        <taxon>Liliopsida</taxon>
        <taxon>Poales</taxon>
        <taxon>Poaceae</taxon>
        <taxon>BOP clade</taxon>
        <taxon>Oryzoideae</taxon>
        <taxon>Oryzeae</taxon>
        <taxon>Oryzinae</taxon>
        <taxon>Oryza</taxon>
        <taxon>Oryza meyeriana</taxon>
    </lineage>
</organism>
<dbReference type="EMBL" id="SPHZ02000009">
    <property type="protein sequence ID" value="KAF0898893.1"/>
    <property type="molecule type" value="Genomic_DNA"/>
</dbReference>